<comment type="caution">
    <text evidence="1">The sequence shown here is derived from an EMBL/GenBank/DDBJ whole genome shotgun (WGS) entry which is preliminary data.</text>
</comment>
<evidence type="ECO:0000313" key="1">
    <source>
        <dbReference type="EMBL" id="MBD3327398.1"/>
    </source>
</evidence>
<dbReference type="AlphaFoldDB" id="A0A9D5K031"/>
<dbReference type="Proteomes" id="UP000649604">
    <property type="component" value="Unassembled WGS sequence"/>
</dbReference>
<dbReference type="EMBL" id="WJJP01000728">
    <property type="protein sequence ID" value="MBD3327398.1"/>
    <property type="molecule type" value="Genomic_DNA"/>
</dbReference>
<sequence>MKTLSKQWRSAFHALIRRSENAKVLQAAIEGNVLTDWTAALTDVVVATCQHMNWSASARGHKSDLLPISKSEYLHIDVMAFAAETLQTWQLPVAVFELENQFDDTYIAYDLWKILCVHAKLRMVFCYRKSTRENPALIRFLNNTVIQALSPADLDAMQGETLVVIGNKGEAATFPSGYFHWWYLDRELLKFKKLA</sequence>
<accession>A0A9D5K031</accession>
<evidence type="ECO:0000313" key="2">
    <source>
        <dbReference type="Proteomes" id="UP000649604"/>
    </source>
</evidence>
<proteinExistence type="predicted"/>
<organism evidence="1 2">
    <name type="scientific">candidate division KSB3 bacterium</name>
    <dbReference type="NCBI Taxonomy" id="2044937"/>
    <lineage>
        <taxon>Bacteria</taxon>
        <taxon>candidate division KSB3</taxon>
    </lineage>
</organism>
<reference evidence="1" key="1">
    <citation type="submission" date="2019-11" db="EMBL/GenBank/DDBJ databases">
        <title>Microbial mats filling the niche in hypersaline microbial mats.</title>
        <authorList>
            <person name="Wong H.L."/>
            <person name="Macleod F.I."/>
            <person name="White R.A. III"/>
            <person name="Burns B.P."/>
        </authorList>
    </citation>
    <scope>NUCLEOTIDE SEQUENCE</scope>
    <source>
        <strain evidence="1">Rbin_158</strain>
    </source>
</reference>
<name>A0A9D5K031_9BACT</name>
<gene>
    <name evidence="1" type="ORF">GF339_22620</name>
</gene>
<protein>
    <submittedName>
        <fullName evidence="1">Uncharacterized protein</fullName>
    </submittedName>
</protein>